<feature type="region of interest" description="Disordered" evidence="1">
    <location>
        <begin position="1"/>
        <end position="89"/>
    </location>
</feature>
<gene>
    <name evidence="3" type="ORF">RJT34_32776</name>
</gene>
<feature type="transmembrane region" description="Helical" evidence="2">
    <location>
        <begin position="97"/>
        <end position="116"/>
    </location>
</feature>
<dbReference type="EMBL" id="JAYKXN010000008">
    <property type="protein sequence ID" value="KAK7265160.1"/>
    <property type="molecule type" value="Genomic_DNA"/>
</dbReference>
<sequence length="118" mass="13297">MHVMRPRTLRLGSTPDPPTHSTSPTPALALHRPPRRRPPMRTGLPCARPPKSVCDSLDPRDPTTLRRPPRPEPGRPRPRALTPPPPPPLSRFPSFSLFRSLLLFFLLPLSLLSFVFSF</sequence>
<comment type="caution">
    <text evidence="3">The sequence shown here is derived from an EMBL/GenBank/DDBJ whole genome shotgun (WGS) entry which is preliminary data.</text>
</comment>
<proteinExistence type="predicted"/>
<evidence type="ECO:0000256" key="2">
    <source>
        <dbReference type="SAM" id="Phobius"/>
    </source>
</evidence>
<evidence type="ECO:0000313" key="3">
    <source>
        <dbReference type="EMBL" id="KAK7265160.1"/>
    </source>
</evidence>
<keyword evidence="4" id="KW-1185">Reference proteome</keyword>
<accession>A0AAN9EYQ7</accession>
<reference evidence="3 4" key="1">
    <citation type="submission" date="2024-01" db="EMBL/GenBank/DDBJ databases">
        <title>The genomes of 5 underutilized Papilionoideae crops provide insights into root nodulation and disease resistance.</title>
        <authorList>
            <person name="Yuan L."/>
        </authorList>
    </citation>
    <scope>NUCLEOTIDE SEQUENCE [LARGE SCALE GENOMIC DNA]</scope>
    <source>
        <strain evidence="3">LY-2023</strain>
        <tissue evidence="3">Leaf</tissue>
    </source>
</reference>
<dbReference type="PRINTS" id="PR01217">
    <property type="entry name" value="PRICHEXTENSN"/>
</dbReference>
<dbReference type="Proteomes" id="UP001359559">
    <property type="component" value="Unassembled WGS sequence"/>
</dbReference>
<dbReference type="AlphaFoldDB" id="A0AAN9EYQ7"/>
<protein>
    <submittedName>
        <fullName evidence="3">Uncharacterized protein</fullName>
    </submittedName>
</protein>
<keyword evidence="2" id="KW-1133">Transmembrane helix</keyword>
<name>A0AAN9EYQ7_CLITE</name>
<evidence type="ECO:0000313" key="4">
    <source>
        <dbReference type="Proteomes" id="UP001359559"/>
    </source>
</evidence>
<organism evidence="3 4">
    <name type="scientific">Clitoria ternatea</name>
    <name type="common">Butterfly pea</name>
    <dbReference type="NCBI Taxonomy" id="43366"/>
    <lineage>
        <taxon>Eukaryota</taxon>
        <taxon>Viridiplantae</taxon>
        <taxon>Streptophyta</taxon>
        <taxon>Embryophyta</taxon>
        <taxon>Tracheophyta</taxon>
        <taxon>Spermatophyta</taxon>
        <taxon>Magnoliopsida</taxon>
        <taxon>eudicotyledons</taxon>
        <taxon>Gunneridae</taxon>
        <taxon>Pentapetalae</taxon>
        <taxon>rosids</taxon>
        <taxon>fabids</taxon>
        <taxon>Fabales</taxon>
        <taxon>Fabaceae</taxon>
        <taxon>Papilionoideae</taxon>
        <taxon>50 kb inversion clade</taxon>
        <taxon>NPAAA clade</taxon>
        <taxon>indigoferoid/millettioid clade</taxon>
        <taxon>Phaseoleae</taxon>
        <taxon>Clitoria</taxon>
    </lineage>
</organism>
<keyword evidence="2" id="KW-0812">Transmembrane</keyword>
<evidence type="ECO:0000256" key="1">
    <source>
        <dbReference type="SAM" id="MobiDB-lite"/>
    </source>
</evidence>
<keyword evidence="2" id="KW-0472">Membrane</keyword>
<feature type="compositionally biased region" description="Basic and acidic residues" evidence="1">
    <location>
        <begin position="57"/>
        <end position="75"/>
    </location>
</feature>